<dbReference type="RefSeq" id="WP_187071471.1">
    <property type="nucleotide sequence ID" value="NZ_JACRYL010000009.1"/>
</dbReference>
<reference evidence="2 3" key="1">
    <citation type="submission" date="2020-08" db="EMBL/GenBank/DDBJ databases">
        <authorList>
            <person name="Sun Q."/>
            <person name="Inoue M."/>
        </authorList>
    </citation>
    <scope>NUCLEOTIDE SEQUENCE [LARGE SCALE GENOMIC DNA]</scope>
    <source>
        <strain evidence="2 3">CCM 8938</strain>
    </source>
</reference>
<comment type="caution">
    <text evidence="2">The sequence shown here is derived from an EMBL/GenBank/DDBJ whole genome shotgun (WGS) entry which is preliminary data.</text>
</comment>
<feature type="chain" id="PRO_5046186571" description="Tetratricopeptide repeat protein" evidence="1">
    <location>
        <begin position="21"/>
        <end position="227"/>
    </location>
</feature>
<keyword evidence="1" id="KW-0732">Signal</keyword>
<evidence type="ECO:0000256" key="1">
    <source>
        <dbReference type="SAM" id="SignalP"/>
    </source>
</evidence>
<keyword evidence="3" id="KW-1185">Reference proteome</keyword>
<evidence type="ECO:0000313" key="3">
    <source>
        <dbReference type="Proteomes" id="UP000652755"/>
    </source>
</evidence>
<dbReference type="Proteomes" id="UP000652755">
    <property type="component" value="Unassembled WGS sequence"/>
</dbReference>
<dbReference type="InterPro" id="IPR011990">
    <property type="entry name" value="TPR-like_helical_dom_sf"/>
</dbReference>
<proteinExistence type="predicted"/>
<organism evidence="2 3">
    <name type="scientific">Pedobacter fastidiosus</name>
    <dbReference type="NCBI Taxonomy" id="2765361"/>
    <lineage>
        <taxon>Bacteria</taxon>
        <taxon>Pseudomonadati</taxon>
        <taxon>Bacteroidota</taxon>
        <taxon>Sphingobacteriia</taxon>
        <taxon>Sphingobacteriales</taxon>
        <taxon>Sphingobacteriaceae</taxon>
        <taxon>Pedobacter</taxon>
    </lineage>
</organism>
<dbReference type="InterPro" id="IPR019734">
    <property type="entry name" value="TPR_rpt"/>
</dbReference>
<dbReference type="SUPFAM" id="SSF48452">
    <property type="entry name" value="TPR-like"/>
    <property type="match status" value="1"/>
</dbReference>
<feature type="signal peptide" evidence="1">
    <location>
        <begin position="1"/>
        <end position="20"/>
    </location>
</feature>
<accession>A0ABR7KSC8</accession>
<evidence type="ECO:0000313" key="2">
    <source>
        <dbReference type="EMBL" id="MBC6111003.1"/>
    </source>
</evidence>
<dbReference type="EMBL" id="JACRYL010000009">
    <property type="protein sequence ID" value="MBC6111003.1"/>
    <property type="molecule type" value="Genomic_DNA"/>
</dbReference>
<dbReference type="Gene3D" id="1.25.40.10">
    <property type="entry name" value="Tetratricopeptide repeat domain"/>
    <property type="match status" value="1"/>
</dbReference>
<sequence length="227" mass="26883">MKRVLFWIIILNLSYFDVSAQILDTANLEVSKKYVRVKFSTNPKIDALCIEGQELYSMSLFRKGLDFYKQADSLEGNNYHIKGGIAWGYMHLSNYGVAIDNFNYAIAINKTDSSSKRNIILCYLYKKDYERAILEGKKYLKEYPTDPESYYNLMTVFYYNKDPKNAIKFGKRAIPLYEIKKSRSIYDAYYFLGKIYYEQHDYKNSDKMFQLVRARGIKIEDKYLLKH</sequence>
<dbReference type="SMART" id="SM00028">
    <property type="entry name" value="TPR"/>
    <property type="match status" value="5"/>
</dbReference>
<protein>
    <recommendedName>
        <fullName evidence="4">Tetratricopeptide repeat protein</fullName>
    </recommendedName>
</protein>
<gene>
    <name evidence="2" type="ORF">H7U22_11275</name>
</gene>
<name>A0ABR7KSC8_9SPHI</name>
<evidence type="ECO:0008006" key="4">
    <source>
        <dbReference type="Google" id="ProtNLM"/>
    </source>
</evidence>